<evidence type="ECO:0000256" key="3">
    <source>
        <dbReference type="ARBA" id="ARBA00004638"/>
    </source>
</evidence>
<dbReference type="PANTHER" id="PTHR11662">
    <property type="entry name" value="SOLUTE CARRIER FAMILY 17"/>
    <property type="match status" value="1"/>
</dbReference>
<dbReference type="FunFam" id="1.20.1250.20:FF:000067">
    <property type="entry name" value="sialin isoform X2"/>
    <property type="match status" value="1"/>
</dbReference>
<evidence type="ECO:0000259" key="27">
    <source>
        <dbReference type="PROSITE" id="PS50850"/>
    </source>
</evidence>
<dbReference type="InterPro" id="IPR050382">
    <property type="entry name" value="MFS_Na/Anion_cotransporter"/>
</dbReference>
<keyword evidence="9 26" id="KW-1133">Transmembrane helix</keyword>
<comment type="subcellular location">
    <subcellularLocation>
        <location evidence="2">Basolateral cell membrane</location>
        <topology evidence="2">Multi-pass membrane protein</topology>
    </subcellularLocation>
    <subcellularLocation>
        <location evidence="3">Cytoplasmic vesicle</location>
        <location evidence="3">Secretory vesicle membrane</location>
        <topology evidence="3">Multi-pass membrane protein</topology>
    </subcellularLocation>
    <subcellularLocation>
        <location evidence="1">Cytoplasmic vesicle</location>
        <location evidence="1">Secretory vesicle</location>
        <location evidence="1">Synaptic vesicle membrane</location>
    </subcellularLocation>
    <subcellularLocation>
        <location evidence="4">Lysosome membrane</location>
    </subcellularLocation>
</comment>
<keyword evidence="8" id="KW-0769">Symport</keyword>
<evidence type="ECO:0000256" key="10">
    <source>
        <dbReference type="ARBA" id="ARBA00023018"/>
    </source>
</evidence>
<comment type="catalytic activity">
    <reaction evidence="20">
        <text>D-glucuronate(out) + H(+)(out) = D-glucuronate(in) + H(+)(in)</text>
        <dbReference type="Rhea" id="RHEA:72591"/>
        <dbReference type="ChEBI" id="CHEBI:15378"/>
        <dbReference type="ChEBI" id="CHEBI:58720"/>
    </reaction>
    <physiologicalReaction direction="left-to-right" evidence="20">
        <dbReference type="Rhea" id="RHEA:72592"/>
    </physiologicalReaction>
</comment>
<comment type="catalytic activity">
    <reaction evidence="17">
        <text>N-acetylneuraminate(in) + H(+)(in) = N-acetylneuraminate(out) + H(+)(out)</text>
        <dbReference type="Rhea" id="RHEA:28987"/>
        <dbReference type="ChEBI" id="CHEBI:15378"/>
        <dbReference type="ChEBI" id="CHEBI:35418"/>
    </reaction>
    <physiologicalReaction direction="right-to-left" evidence="17">
        <dbReference type="Rhea" id="RHEA:28989"/>
    </physiologicalReaction>
</comment>
<evidence type="ECO:0000256" key="11">
    <source>
        <dbReference type="ARBA" id="ARBA00023136"/>
    </source>
</evidence>
<dbReference type="GO" id="GO:0030672">
    <property type="term" value="C:synaptic vesicle membrane"/>
    <property type="evidence" value="ECO:0007669"/>
    <property type="project" value="UniProtKB-SubCell"/>
</dbReference>
<dbReference type="GO" id="GO:0005765">
    <property type="term" value="C:lysosomal membrane"/>
    <property type="evidence" value="ECO:0007669"/>
    <property type="project" value="UniProtKB-SubCell"/>
</dbReference>
<feature type="transmembrane region" description="Helical" evidence="26">
    <location>
        <begin position="141"/>
        <end position="159"/>
    </location>
</feature>
<comment type="catalytic activity">
    <reaction evidence="19">
        <text>L-glutamate(out) = L-glutamate(in)</text>
        <dbReference type="Rhea" id="RHEA:66336"/>
        <dbReference type="ChEBI" id="CHEBI:29985"/>
    </reaction>
    <physiologicalReaction direction="left-to-right" evidence="19">
        <dbReference type="Rhea" id="RHEA:66337"/>
    </physiologicalReaction>
</comment>
<dbReference type="PANTHER" id="PTHR11662:SF399">
    <property type="entry name" value="FI19708P1-RELATED"/>
    <property type="match status" value="1"/>
</dbReference>
<evidence type="ECO:0000256" key="21">
    <source>
        <dbReference type="ARBA" id="ARBA00056891"/>
    </source>
</evidence>
<feature type="transmembrane region" description="Helical" evidence="26">
    <location>
        <begin position="212"/>
        <end position="230"/>
    </location>
</feature>
<comment type="catalytic activity">
    <reaction evidence="18">
        <text>N-acetyl-L-aspartyl-L-glutamate(out) = N-acetyl-L-aspartyl-L-glutamate(in)</text>
        <dbReference type="Rhea" id="RHEA:72599"/>
        <dbReference type="ChEBI" id="CHEBI:76931"/>
    </reaction>
    <physiologicalReaction direction="left-to-right" evidence="18">
        <dbReference type="Rhea" id="RHEA:72600"/>
    </physiologicalReaction>
</comment>
<feature type="transmembrane region" description="Helical" evidence="26">
    <location>
        <begin position="86"/>
        <end position="104"/>
    </location>
</feature>
<feature type="transmembrane region" description="Helical" evidence="26">
    <location>
        <begin position="439"/>
        <end position="458"/>
    </location>
</feature>
<evidence type="ECO:0000256" key="17">
    <source>
        <dbReference type="ARBA" id="ARBA00050625"/>
    </source>
</evidence>
<dbReference type="CDD" id="cd17318">
    <property type="entry name" value="MFS_SLC17"/>
    <property type="match status" value="1"/>
</dbReference>
<comment type="caution">
    <text evidence="28">The sequence shown here is derived from an EMBL/GenBank/DDBJ whole genome shotgun (WGS) entry which is preliminary data.</text>
</comment>
<dbReference type="PROSITE" id="PS50850">
    <property type="entry name" value="MFS"/>
    <property type="match status" value="1"/>
</dbReference>
<keyword evidence="14" id="KW-0968">Cytoplasmic vesicle</keyword>
<dbReference type="InterPro" id="IPR036259">
    <property type="entry name" value="MFS_trans_sf"/>
</dbReference>
<evidence type="ECO:0000256" key="13">
    <source>
        <dbReference type="ARBA" id="ARBA00023228"/>
    </source>
</evidence>
<name>A0AA88XVJ7_PINIB</name>
<dbReference type="AlphaFoldDB" id="A0AA88XVJ7"/>
<feature type="transmembrane region" description="Helical" evidence="26">
    <location>
        <begin position="346"/>
        <end position="365"/>
    </location>
</feature>
<dbReference type="GO" id="GO:0016323">
    <property type="term" value="C:basolateral plasma membrane"/>
    <property type="evidence" value="ECO:0007669"/>
    <property type="project" value="UniProtKB-SubCell"/>
</dbReference>
<comment type="catalytic activity">
    <reaction evidence="15">
        <text>2 nitrate(out) + H(+)(out) = 2 nitrate(in) + H(+)(in)</text>
        <dbReference type="Rhea" id="RHEA:71539"/>
        <dbReference type="ChEBI" id="CHEBI:15378"/>
        <dbReference type="ChEBI" id="CHEBI:17632"/>
    </reaction>
    <physiologicalReaction direction="left-to-right" evidence="15">
        <dbReference type="Rhea" id="RHEA:71540"/>
    </physiologicalReaction>
</comment>
<keyword evidence="11 26" id="KW-0472">Membrane</keyword>
<reference evidence="28" key="1">
    <citation type="submission" date="2019-08" db="EMBL/GenBank/DDBJ databases">
        <title>The improved chromosome-level genome for the pearl oyster Pinctada fucata martensii using PacBio sequencing and Hi-C.</title>
        <authorList>
            <person name="Zheng Z."/>
        </authorList>
    </citation>
    <scope>NUCLEOTIDE SEQUENCE</scope>
    <source>
        <strain evidence="28">ZZ-2019</strain>
        <tissue evidence="28">Adductor muscle</tissue>
    </source>
</reference>
<feature type="transmembrane region" description="Helical" evidence="26">
    <location>
        <begin position="116"/>
        <end position="135"/>
    </location>
</feature>
<comment type="catalytic activity">
    <reaction evidence="16">
        <text>L-aspartate(out) = L-aspartate(in)</text>
        <dbReference type="Rhea" id="RHEA:66332"/>
        <dbReference type="ChEBI" id="CHEBI:29991"/>
    </reaction>
    <physiologicalReaction direction="left-to-right" evidence="16">
        <dbReference type="Rhea" id="RHEA:66333"/>
    </physiologicalReaction>
</comment>
<evidence type="ECO:0000256" key="4">
    <source>
        <dbReference type="ARBA" id="ARBA00004656"/>
    </source>
</evidence>
<evidence type="ECO:0000256" key="20">
    <source>
        <dbReference type="ARBA" id="ARBA00051612"/>
    </source>
</evidence>
<keyword evidence="12" id="KW-0325">Glycoprotein</keyword>
<dbReference type="InterPro" id="IPR020846">
    <property type="entry name" value="MFS_dom"/>
</dbReference>
<evidence type="ECO:0000256" key="25">
    <source>
        <dbReference type="ARBA" id="ARBA00081925"/>
    </source>
</evidence>
<evidence type="ECO:0000313" key="29">
    <source>
        <dbReference type="Proteomes" id="UP001186944"/>
    </source>
</evidence>
<dbReference type="GO" id="GO:0046942">
    <property type="term" value="P:carboxylic acid transport"/>
    <property type="evidence" value="ECO:0007669"/>
    <property type="project" value="UniProtKB-ARBA"/>
</dbReference>
<evidence type="ECO:0000256" key="26">
    <source>
        <dbReference type="SAM" id="Phobius"/>
    </source>
</evidence>
<evidence type="ECO:0000256" key="15">
    <source>
        <dbReference type="ARBA" id="ARBA00050101"/>
    </source>
</evidence>
<dbReference type="SUPFAM" id="SSF103473">
    <property type="entry name" value="MFS general substrate transporter"/>
    <property type="match status" value="1"/>
</dbReference>
<feature type="transmembrane region" description="Helical" evidence="26">
    <location>
        <begin position="180"/>
        <end position="200"/>
    </location>
</feature>
<evidence type="ECO:0000256" key="5">
    <source>
        <dbReference type="ARBA" id="ARBA00022448"/>
    </source>
</evidence>
<evidence type="ECO:0000256" key="19">
    <source>
        <dbReference type="ARBA" id="ARBA00051447"/>
    </source>
</evidence>
<evidence type="ECO:0000256" key="8">
    <source>
        <dbReference type="ARBA" id="ARBA00022847"/>
    </source>
</evidence>
<comment type="function">
    <text evidence="21">Receptor for CM101, a polysaccharide produced by group B Streptococcus with antipathoangiogenic properties.</text>
</comment>
<evidence type="ECO:0000256" key="9">
    <source>
        <dbReference type="ARBA" id="ARBA00022989"/>
    </source>
</evidence>
<evidence type="ECO:0000256" key="14">
    <source>
        <dbReference type="ARBA" id="ARBA00023329"/>
    </source>
</evidence>
<sequence>MRRCSRAMPNKIWIQTYFCHLAFLGFVNIYSLRISLSVALVAMVNSTDGTSSANKSTSDECPDVGNIHNKTHKIHSSGEYNWDANLQGIILGSFFYGYIVTQVPGGRLAEKIGGKILYGLGVLVTAILTLATPVVVRTMGVGAFITLRILMGIGEGVTYPAMHCMLGKWCPKQERSRLTTFIYSGGYCGTVVSLAVSGVLCNSNFLGGWPSVFYVTGAVSCLWCVFWLLYTSNSPRDHKYISKAERDYIESGVGQRLDLPVPWKAILSSRPVWGICIAFFCYAWGGYILLTCLPTYMHKILKVDLSSDGFLSSLPTVLSFFVGSFSGILADFVRRRYISTKTTRKLFTSFGMLVSAVIFPFIHFAGCNETIVLVMLVAAGGLSSTILGGFMVNHIDLSCNFSGTLFGITNMFGTAAGMLGPLVVGLFTNHHSTIGQWQLVFYITAGINVIGIIAYVTMAEGEEQDWNRPDYLHQRKQNKNIPNGVTANGTTANGIATNGITANGTTTYGSL</sequence>
<evidence type="ECO:0000256" key="12">
    <source>
        <dbReference type="ARBA" id="ARBA00023180"/>
    </source>
</evidence>
<dbReference type="Gene3D" id="1.20.1250.20">
    <property type="entry name" value="MFS general substrate transporter like domains"/>
    <property type="match status" value="2"/>
</dbReference>
<evidence type="ECO:0000256" key="7">
    <source>
        <dbReference type="ARBA" id="ARBA00022692"/>
    </source>
</evidence>
<feature type="transmembrane region" description="Helical" evidence="26">
    <location>
        <begin position="371"/>
        <end position="392"/>
    </location>
</feature>
<dbReference type="GO" id="GO:0015293">
    <property type="term" value="F:symporter activity"/>
    <property type="evidence" value="ECO:0007669"/>
    <property type="project" value="UniProtKB-KW"/>
</dbReference>
<proteinExistence type="predicted"/>
<evidence type="ECO:0000256" key="16">
    <source>
        <dbReference type="ARBA" id="ARBA00050554"/>
    </source>
</evidence>
<evidence type="ECO:0000256" key="6">
    <source>
        <dbReference type="ARBA" id="ARBA00022475"/>
    </source>
</evidence>
<evidence type="ECO:0000256" key="24">
    <source>
        <dbReference type="ARBA" id="ARBA00081195"/>
    </source>
</evidence>
<feature type="transmembrane region" description="Helical" evidence="26">
    <location>
        <begin position="310"/>
        <end position="334"/>
    </location>
</feature>
<accession>A0AA88XVJ7</accession>
<feature type="transmembrane region" description="Helical" evidence="26">
    <location>
        <begin position="404"/>
        <end position="427"/>
    </location>
</feature>
<keyword evidence="13" id="KW-0458">Lysosome</keyword>
<evidence type="ECO:0000256" key="1">
    <source>
        <dbReference type="ARBA" id="ARBA00004432"/>
    </source>
</evidence>
<keyword evidence="5" id="KW-0813">Transport</keyword>
<evidence type="ECO:0000256" key="22">
    <source>
        <dbReference type="ARBA" id="ARBA00069713"/>
    </source>
</evidence>
<organism evidence="28 29">
    <name type="scientific">Pinctada imbricata</name>
    <name type="common">Atlantic pearl-oyster</name>
    <name type="synonym">Pinctada martensii</name>
    <dbReference type="NCBI Taxonomy" id="66713"/>
    <lineage>
        <taxon>Eukaryota</taxon>
        <taxon>Metazoa</taxon>
        <taxon>Spiralia</taxon>
        <taxon>Lophotrochozoa</taxon>
        <taxon>Mollusca</taxon>
        <taxon>Bivalvia</taxon>
        <taxon>Autobranchia</taxon>
        <taxon>Pteriomorphia</taxon>
        <taxon>Pterioida</taxon>
        <taxon>Pterioidea</taxon>
        <taxon>Pteriidae</taxon>
        <taxon>Pinctada</taxon>
    </lineage>
</organism>
<evidence type="ECO:0000256" key="23">
    <source>
        <dbReference type="ARBA" id="ARBA00080244"/>
    </source>
</evidence>
<evidence type="ECO:0000313" key="28">
    <source>
        <dbReference type="EMBL" id="KAK3088523.1"/>
    </source>
</evidence>
<feature type="transmembrane region" description="Helical" evidence="26">
    <location>
        <begin position="21"/>
        <end position="44"/>
    </location>
</feature>
<evidence type="ECO:0000256" key="2">
    <source>
        <dbReference type="ARBA" id="ARBA00004554"/>
    </source>
</evidence>
<feature type="transmembrane region" description="Helical" evidence="26">
    <location>
        <begin position="272"/>
        <end position="290"/>
    </location>
</feature>
<feature type="domain" description="Major facilitator superfamily (MFS) profile" evidence="27">
    <location>
        <begin position="17"/>
        <end position="463"/>
    </location>
</feature>
<dbReference type="Pfam" id="PF07690">
    <property type="entry name" value="MFS_1"/>
    <property type="match status" value="1"/>
</dbReference>
<keyword evidence="6" id="KW-1003">Cell membrane</keyword>
<keyword evidence="7 26" id="KW-0812">Transmembrane</keyword>
<dbReference type="FunFam" id="1.20.1250.20:FF:000003">
    <property type="entry name" value="Solute carrier family 17 member 3"/>
    <property type="match status" value="1"/>
</dbReference>
<dbReference type="EMBL" id="VSWD01000011">
    <property type="protein sequence ID" value="KAK3088523.1"/>
    <property type="molecule type" value="Genomic_DNA"/>
</dbReference>
<evidence type="ECO:0000256" key="18">
    <source>
        <dbReference type="ARBA" id="ARBA00051403"/>
    </source>
</evidence>
<dbReference type="Proteomes" id="UP001186944">
    <property type="component" value="Unassembled WGS sequence"/>
</dbReference>
<keyword evidence="10" id="KW-0770">Synapse</keyword>
<dbReference type="InterPro" id="IPR011701">
    <property type="entry name" value="MFS"/>
</dbReference>
<keyword evidence="29" id="KW-1185">Reference proteome</keyword>
<dbReference type="GO" id="GO:0006820">
    <property type="term" value="P:monoatomic anion transport"/>
    <property type="evidence" value="ECO:0007669"/>
    <property type="project" value="TreeGrafter"/>
</dbReference>
<protein>
    <recommendedName>
        <fullName evidence="22">Sialin</fullName>
    </recommendedName>
    <alternativeName>
        <fullName evidence="25">H(+)/nitrate cotransporter</fullName>
    </alternativeName>
    <alternativeName>
        <fullName evidence="23">H(+)/sialic acid cotransporter</fullName>
    </alternativeName>
    <alternativeName>
        <fullName evidence="24">Vesicular excitatory amino acid transporter</fullName>
    </alternativeName>
</protein>
<gene>
    <name evidence="28" type="ORF">FSP39_020151</name>
</gene>